<evidence type="ECO:0000256" key="1">
    <source>
        <dbReference type="SAM" id="Phobius"/>
    </source>
</evidence>
<proteinExistence type="predicted"/>
<gene>
    <name evidence="2" type="ORF">ACFQQL_00210</name>
</gene>
<comment type="caution">
    <text evidence="2">The sequence shown here is derived from an EMBL/GenBank/DDBJ whole genome shotgun (WGS) entry which is preliminary data.</text>
</comment>
<keyword evidence="1" id="KW-0472">Membrane</keyword>
<evidence type="ECO:0000313" key="2">
    <source>
        <dbReference type="EMBL" id="MFC7403511.1"/>
    </source>
</evidence>
<keyword evidence="1" id="KW-1133">Transmembrane helix</keyword>
<accession>A0ABW2Q1W7</accession>
<keyword evidence="3" id="KW-1185">Reference proteome</keyword>
<reference evidence="3" key="1">
    <citation type="journal article" date="2019" name="Int. J. Syst. Evol. Microbiol.">
        <title>The Global Catalogue of Microorganisms (GCM) 10K type strain sequencing project: providing services to taxonomists for standard genome sequencing and annotation.</title>
        <authorList>
            <consortium name="The Broad Institute Genomics Platform"/>
            <consortium name="The Broad Institute Genome Sequencing Center for Infectious Disease"/>
            <person name="Wu L."/>
            <person name="Ma J."/>
        </authorList>
    </citation>
    <scope>NUCLEOTIDE SEQUENCE [LARGE SCALE GENOMIC DNA]</scope>
    <source>
        <strain evidence="3">JCM 1490</strain>
    </source>
</reference>
<dbReference type="RefSeq" id="WP_382390040.1">
    <property type="nucleotide sequence ID" value="NZ_JBHTCQ010000001.1"/>
</dbReference>
<sequence length="232" mass="25912">MAGEFLVSLLPMLMFPLIIGLVIVLAVVGHKQTKKRRAALRAWAQAHGWAYTDNAPGLGLDLRGGPFGRGHSRSSTEAVWGTYQGWQGASWRYTYKITSGSGKSRRTRTYHHHVVSLQLPVPLPYIELSAENFLSRTFGNDVEFEDAAFNDAWHVRGDSPRATSDVIHPRMMERLMQPDLQGANLLYEGGRIFLWRRGMPDPAAIDAALRLLHELIELVPGFVWDNARGHGG</sequence>
<dbReference type="Proteomes" id="UP001596455">
    <property type="component" value="Unassembled WGS sequence"/>
</dbReference>
<dbReference type="EMBL" id="JBHTCQ010000001">
    <property type="protein sequence ID" value="MFC7403511.1"/>
    <property type="molecule type" value="Genomic_DNA"/>
</dbReference>
<feature type="transmembrane region" description="Helical" evidence="1">
    <location>
        <begin position="6"/>
        <end position="28"/>
    </location>
</feature>
<name>A0ABW2Q1W7_9MICO</name>
<evidence type="ECO:0008006" key="4">
    <source>
        <dbReference type="Google" id="ProtNLM"/>
    </source>
</evidence>
<protein>
    <recommendedName>
        <fullName evidence="4">DUF3137 domain-containing protein</fullName>
    </recommendedName>
</protein>
<keyword evidence="1" id="KW-0812">Transmembrane</keyword>
<evidence type="ECO:0000313" key="3">
    <source>
        <dbReference type="Proteomes" id="UP001596455"/>
    </source>
</evidence>
<organism evidence="2 3">
    <name type="scientific">Georgenia alba</name>
    <dbReference type="NCBI Taxonomy" id="2233858"/>
    <lineage>
        <taxon>Bacteria</taxon>
        <taxon>Bacillati</taxon>
        <taxon>Actinomycetota</taxon>
        <taxon>Actinomycetes</taxon>
        <taxon>Micrococcales</taxon>
        <taxon>Bogoriellaceae</taxon>
        <taxon>Georgenia</taxon>
    </lineage>
</organism>